<dbReference type="Proteomes" id="UP001516400">
    <property type="component" value="Unassembled WGS sequence"/>
</dbReference>
<name>A0ABD2NT89_9CUCU</name>
<sequence>MSKSDQDGVVFQPSLEDVHEALQLIVIQTNGDKDFLFVYNRTNNSSVNANVGVFGTPAVIIERQRVDEKKLNSSDYYERRRKHYDLGLHHL</sequence>
<proteinExistence type="predicted"/>
<evidence type="ECO:0000313" key="1">
    <source>
        <dbReference type="EMBL" id="KAL3281845.1"/>
    </source>
</evidence>
<accession>A0ABD2NT89</accession>
<comment type="caution">
    <text evidence="1">The sequence shown here is derived from an EMBL/GenBank/DDBJ whole genome shotgun (WGS) entry which is preliminary data.</text>
</comment>
<gene>
    <name evidence="1" type="ORF">HHI36_005048</name>
</gene>
<protein>
    <submittedName>
        <fullName evidence="1">Uncharacterized protein</fullName>
    </submittedName>
</protein>
<reference evidence="1 2" key="1">
    <citation type="journal article" date="2021" name="BMC Biol.">
        <title>Horizontally acquired antibacterial genes associated with adaptive radiation of ladybird beetles.</title>
        <authorList>
            <person name="Li H.S."/>
            <person name="Tang X.F."/>
            <person name="Huang Y.H."/>
            <person name="Xu Z.Y."/>
            <person name="Chen M.L."/>
            <person name="Du X.Y."/>
            <person name="Qiu B.Y."/>
            <person name="Chen P.T."/>
            <person name="Zhang W."/>
            <person name="Slipinski A."/>
            <person name="Escalona H.E."/>
            <person name="Waterhouse R.M."/>
            <person name="Zwick A."/>
            <person name="Pang H."/>
        </authorList>
    </citation>
    <scope>NUCLEOTIDE SEQUENCE [LARGE SCALE GENOMIC DNA]</scope>
    <source>
        <strain evidence="1">SYSU2018</strain>
    </source>
</reference>
<evidence type="ECO:0000313" key="2">
    <source>
        <dbReference type="Proteomes" id="UP001516400"/>
    </source>
</evidence>
<dbReference type="AlphaFoldDB" id="A0ABD2NT89"/>
<dbReference type="EMBL" id="JABFTP020000144">
    <property type="protein sequence ID" value="KAL3281845.1"/>
    <property type="molecule type" value="Genomic_DNA"/>
</dbReference>
<organism evidence="1 2">
    <name type="scientific">Cryptolaemus montrouzieri</name>
    <dbReference type="NCBI Taxonomy" id="559131"/>
    <lineage>
        <taxon>Eukaryota</taxon>
        <taxon>Metazoa</taxon>
        <taxon>Ecdysozoa</taxon>
        <taxon>Arthropoda</taxon>
        <taxon>Hexapoda</taxon>
        <taxon>Insecta</taxon>
        <taxon>Pterygota</taxon>
        <taxon>Neoptera</taxon>
        <taxon>Endopterygota</taxon>
        <taxon>Coleoptera</taxon>
        <taxon>Polyphaga</taxon>
        <taxon>Cucujiformia</taxon>
        <taxon>Coccinelloidea</taxon>
        <taxon>Coccinellidae</taxon>
        <taxon>Scymninae</taxon>
        <taxon>Scymnini</taxon>
        <taxon>Cryptolaemus</taxon>
    </lineage>
</organism>
<keyword evidence="2" id="KW-1185">Reference proteome</keyword>